<dbReference type="SUPFAM" id="SSF51445">
    <property type="entry name" value="(Trans)glycosidases"/>
    <property type="match status" value="1"/>
</dbReference>
<accession>A0A7J6NM03</accession>
<sequence length="339" mass="36811">MWTVVQLLCLCTLGVSLPPSNAPSSHLKFYKDIGNPWYIKDAPYCAKTSTLCPTDPSYTWDYYFDYLLGKGVSSFLLGGYSVEQSKIKTDSPPWDKARFAALKQQVGAKGGRILANLGVYFEKSFDKAAFHESAREFVKDYPVDGFQVILAPSDSGVTVSLKELLEAINELNLHSAFSFSTDDWHRVNNSGLAKIADINFVTIWPVDDDSGPVFNTDGYAEESLHNATLAGADLSSLVLTIPLIAVATYDSGTIGYSNAIYDFGGDPKGDGSIFLSSGIGAYFFSQPRATEKVTLAKNYGIYGIALEAGISGLMEDLFPWDKDSLFYALAASMKSTAAP</sequence>
<organism evidence="2 3">
    <name type="scientific">Perkinsus olseni</name>
    <name type="common">Perkinsus atlanticus</name>
    <dbReference type="NCBI Taxonomy" id="32597"/>
    <lineage>
        <taxon>Eukaryota</taxon>
        <taxon>Sar</taxon>
        <taxon>Alveolata</taxon>
        <taxon>Perkinsozoa</taxon>
        <taxon>Perkinsea</taxon>
        <taxon>Perkinsida</taxon>
        <taxon>Perkinsidae</taxon>
        <taxon>Perkinsus</taxon>
    </lineage>
</organism>
<name>A0A7J6NM03_PEROL</name>
<gene>
    <name evidence="2" type="ORF">FOZ60_007182</name>
</gene>
<evidence type="ECO:0000313" key="2">
    <source>
        <dbReference type="EMBL" id="KAF4684874.1"/>
    </source>
</evidence>
<dbReference type="EMBL" id="JABANP010000289">
    <property type="protein sequence ID" value="KAF4684874.1"/>
    <property type="molecule type" value="Genomic_DNA"/>
</dbReference>
<dbReference type="OrthoDB" id="430106at2759"/>
<proteinExistence type="predicted"/>
<feature type="signal peptide" evidence="1">
    <location>
        <begin position="1"/>
        <end position="16"/>
    </location>
</feature>
<keyword evidence="1" id="KW-0732">Signal</keyword>
<evidence type="ECO:0000256" key="1">
    <source>
        <dbReference type="SAM" id="SignalP"/>
    </source>
</evidence>
<feature type="chain" id="PRO_5029858427" description="Chitinase" evidence="1">
    <location>
        <begin position="17"/>
        <end position="339"/>
    </location>
</feature>
<dbReference type="InterPro" id="IPR017853">
    <property type="entry name" value="GH"/>
</dbReference>
<reference evidence="2 3" key="1">
    <citation type="submission" date="2020-04" db="EMBL/GenBank/DDBJ databases">
        <title>Perkinsus olseni comparative genomics.</title>
        <authorList>
            <person name="Bogema D.R."/>
        </authorList>
    </citation>
    <scope>NUCLEOTIDE SEQUENCE [LARGE SCALE GENOMIC DNA]</scope>
    <source>
        <strain evidence="2">00978-12</strain>
    </source>
</reference>
<evidence type="ECO:0000313" key="3">
    <source>
        <dbReference type="Proteomes" id="UP000541610"/>
    </source>
</evidence>
<evidence type="ECO:0008006" key="4">
    <source>
        <dbReference type="Google" id="ProtNLM"/>
    </source>
</evidence>
<dbReference type="Proteomes" id="UP000541610">
    <property type="component" value="Unassembled WGS sequence"/>
</dbReference>
<protein>
    <recommendedName>
        <fullName evidence="4">Chitinase</fullName>
    </recommendedName>
</protein>
<dbReference type="AlphaFoldDB" id="A0A7J6NM03"/>
<comment type="caution">
    <text evidence="2">The sequence shown here is derived from an EMBL/GenBank/DDBJ whole genome shotgun (WGS) entry which is preliminary data.</text>
</comment>